<reference evidence="2 3" key="1">
    <citation type="submission" date="2016-12" db="EMBL/GenBank/DDBJ databases">
        <authorList>
            <person name="Song W.-J."/>
            <person name="Kurnit D.M."/>
        </authorList>
    </citation>
    <scope>NUCLEOTIDE SEQUENCE [LARGE SCALE GENOMIC DNA]</scope>
    <source>
        <strain evidence="2 3">DSM 18488</strain>
    </source>
</reference>
<proteinExistence type="predicted"/>
<dbReference type="Pfam" id="PF07796">
    <property type="entry name" value="DUF1638"/>
    <property type="match status" value="1"/>
</dbReference>
<evidence type="ECO:0000313" key="3">
    <source>
        <dbReference type="Proteomes" id="UP000184603"/>
    </source>
</evidence>
<dbReference type="InterPro" id="IPR012437">
    <property type="entry name" value="DUF1638"/>
</dbReference>
<sequence>MKPLTVICCSVLRREIEELLAKDYPEAELVFLDSMLHMHPEKMREAIDKEIADRPDRSCLLVYGDCHAHMRETAEGPHCAKVNGVNCGHLLLGTEEYRTCRNSKTFLFLPEWTERWHEVFEKELGFTDRDLAREFMKENQRKLLYLDTGLIPVPQDTLNNIAEFFDMPIGVLPVTLGQLRQAVKDAINRMAQGDTDES</sequence>
<protein>
    <recommendedName>
        <fullName evidence="1">DUF1638 domain-containing protein</fullName>
    </recommendedName>
</protein>
<dbReference type="RefSeq" id="WP_073613343.1">
    <property type="nucleotide sequence ID" value="NZ_FRFE01000008.1"/>
</dbReference>
<dbReference type="OrthoDB" id="5430678at2"/>
<keyword evidence="3" id="KW-1185">Reference proteome</keyword>
<organism evidence="2 3">
    <name type="scientific">Desulfopila aestuarii DSM 18488</name>
    <dbReference type="NCBI Taxonomy" id="1121416"/>
    <lineage>
        <taxon>Bacteria</taxon>
        <taxon>Pseudomonadati</taxon>
        <taxon>Thermodesulfobacteriota</taxon>
        <taxon>Desulfobulbia</taxon>
        <taxon>Desulfobulbales</taxon>
        <taxon>Desulfocapsaceae</taxon>
        <taxon>Desulfopila</taxon>
    </lineage>
</organism>
<feature type="domain" description="DUF1638" evidence="1">
    <location>
        <begin position="31"/>
        <end position="182"/>
    </location>
</feature>
<dbReference type="Proteomes" id="UP000184603">
    <property type="component" value="Unassembled WGS sequence"/>
</dbReference>
<evidence type="ECO:0000259" key="1">
    <source>
        <dbReference type="Pfam" id="PF07796"/>
    </source>
</evidence>
<dbReference type="EMBL" id="FRFE01000008">
    <property type="protein sequence ID" value="SHO47920.1"/>
    <property type="molecule type" value="Genomic_DNA"/>
</dbReference>
<evidence type="ECO:0000313" key="2">
    <source>
        <dbReference type="EMBL" id="SHO47920.1"/>
    </source>
</evidence>
<name>A0A1M7Y677_9BACT</name>
<dbReference type="STRING" id="1121416.SAMN02745220_02047"/>
<dbReference type="AlphaFoldDB" id="A0A1M7Y677"/>
<accession>A0A1M7Y677</accession>
<gene>
    <name evidence="2" type="ORF">SAMN02745220_02047</name>
</gene>